<evidence type="ECO:0000313" key="10">
    <source>
        <dbReference type="EMBL" id="KAK4208538.1"/>
    </source>
</evidence>
<comment type="caution">
    <text evidence="10">The sequence shown here is derived from an EMBL/GenBank/DDBJ whole genome shotgun (WGS) entry which is preliminary data.</text>
</comment>
<keyword evidence="5" id="KW-0472">Membrane</keyword>
<proteinExistence type="predicted"/>
<dbReference type="PROSITE" id="PS51212">
    <property type="entry name" value="WSC"/>
    <property type="match status" value="3"/>
</dbReference>
<dbReference type="PANTHER" id="PTHR24269:SF16">
    <property type="entry name" value="PROTEIN SLG1"/>
    <property type="match status" value="1"/>
</dbReference>
<keyword evidence="11" id="KW-1185">Reference proteome</keyword>
<keyword evidence="4" id="KW-1133">Transmembrane helix</keyword>
<evidence type="ECO:0000256" key="8">
    <source>
        <dbReference type="SAM" id="SignalP"/>
    </source>
</evidence>
<feature type="domain" description="WSC" evidence="9">
    <location>
        <begin position="236"/>
        <end position="327"/>
    </location>
</feature>
<evidence type="ECO:0000259" key="9">
    <source>
        <dbReference type="PROSITE" id="PS51212"/>
    </source>
</evidence>
<name>A0AAN7B2J0_9PEZI</name>
<feature type="domain" description="WSC" evidence="9">
    <location>
        <begin position="134"/>
        <end position="227"/>
    </location>
</feature>
<dbReference type="Pfam" id="PF01822">
    <property type="entry name" value="WSC"/>
    <property type="match status" value="3"/>
</dbReference>
<feature type="signal peptide" evidence="8">
    <location>
        <begin position="1"/>
        <end position="21"/>
    </location>
</feature>
<evidence type="ECO:0000256" key="2">
    <source>
        <dbReference type="ARBA" id="ARBA00022692"/>
    </source>
</evidence>
<evidence type="ECO:0000256" key="4">
    <source>
        <dbReference type="ARBA" id="ARBA00022989"/>
    </source>
</evidence>
<feature type="chain" id="PRO_5042989727" evidence="8">
    <location>
        <begin position="22"/>
        <end position="405"/>
    </location>
</feature>
<sequence length="405" mass="42008">MQRTITIIAAAAALSALGVNCSPLQATELRRRDMPVNPGYDFAGCYTEATSARALTGASYFDDHMTIQKCATACSVSGFKYFGVEYGRECYCGDSLNAGSTIASISDCSFTCPGDSTSNCGAGNRLSMYIRSDPYSYLGCYAEPDGGRALTGEFTFTDDLTVAKCATFCHDFGYSYFGLEYYFQCYCGYTIATGAASAPEGDCSFPCPGDASEKCGGDWRLNLYQFVSAPAPTVPSYTSEGCYTEATGMRALTGASFFNDLLTVEKCAAACVGYTWFGLEYGRECYCGNTINTGSVPTSIGDCSFNCPGNSAEKCGAGDRLNMYSYVTATPSPSSVPPASSVVVSSPVSSTPAASSSAVSSSAESSAIPSAPVISSSSVVPSSSAISSSSVISEPSVIVSSAPSP</sequence>
<dbReference type="SMART" id="SM00321">
    <property type="entry name" value="WSC"/>
    <property type="match status" value="3"/>
</dbReference>
<evidence type="ECO:0000313" key="11">
    <source>
        <dbReference type="Proteomes" id="UP001301769"/>
    </source>
</evidence>
<feature type="region of interest" description="Disordered" evidence="7">
    <location>
        <begin position="348"/>
        <end position="381"/>
    </location>
</feature>
<feature type="domain" description="WSC" evidence="9">
    <location>
        <begin position="39"/>
        <end position="132"/>
    </location>
</feature>
<dbReference type="AlphaFoldDB" id="A0AAN7B2J0"/>
<dbReference type="Proteomes" id="UP001301769">
    <property type="component" value="Unassembled WGS sequence"/>
</dbReference>
<reference evidence="10" key="2">
    <citation type="submission" date="2023-05" db="EMBL/GenBank/DDBJ databases">
        <authorList>
            <consortium name="Lawrence Berkeley National Laboratory"/>
            <person name="Steindorff A."/>
            <person name="Hensen N."/>
            <person name="Bonometti L."/>
            <person name="Westerberg I."/>
            <person name="Brannstrom I.O."/>
            <person name="Guillou S."/>
            <person name="Cros-Aarteil S."/>
            <person name="Calhoun S."/>
            <person name="Haridas S."/>
            <person name="Kuo A."/>
            <person name="Mondo S."/>
            <person name="Pangilinan J."/>
            <person name="Riley R."/>
            <person name="Labutti K."/>
            <person name="Andreopoulos B."/>
            <person name="Lipzen A."/>
            <person name="Chen C."/>
            <person name="Yanf M."/>
            <person name="Daum C."/>
            <person name="Ng V."/>
            <person name="Clum A."/>
            <person name="Ohm R."/>
            <person name="Martin F."/>
            <person name="Silar P."/>
            <person name="Natvig D."/>
            <person name="Lalanne C."/>
            <person name="Gautier V."/>
            <person name="Ament-Velasquez S.L."/>
            <person name="Kruys A."/>
            <person name="Hutchinson M.I."/>
            <person name="Powell A.J."/>
            <person name="Barry K."/>
            <person name="Miller A.N."/>
            <person name="Grigoriev I.V."/>
            <person name="Debuchy R."/>
            <person name="Gladieux P."/>
            <person name="Thoren M.H."/>
            <person name="Johannesson H."/>
        </authorList>
    </citation>
    <scope>NUCLEOTIDE SEQUENCE</scope>
    <source>
        <strain evidence="10">PSN293</strain>
    </source>
</reference>
<evidence type="ECO:0000256" key="1">
    <source>
        <dbReference type="ARBA" id="ARBA00004167"/>
    </source>
</evidence>
<evidence type="ECO:0000256" key="3">
    <source>
        <dbReference type="ARBA" id="ARBA00022729"/>
    </source>
</evidence>
<evidence type="ECO:0000256" key="6">
    <source>
        <dbReference type="ARBA" id="ARBA00023180"/>
    </source>
</evidence>
<keyword evidence="6" id="KW-0325">Glycoprotein</keyword>
<keyword evidence="3 8" id="KW-0732">Signal</keyword>
<evidence type="ECO:0000256" key="7">
    <source>
        <dbReference type="SAM" id="MobiDB-lite"/>
    </source>
</evidence>
<comment type="subcellular location">
    <subcellularLocation>
        <location evidence="1">Membrane</location>
        <topology evidence="1">Single-pass membrane protein</topology>
    </subcellularLocation>
</comment>
<protein>
    <submittedName>
        <fullName evidence="10">WSC domain-containing protein</fullName>
    </submittedName>
</protein>
<accession>A0AAN7B2J0</accession>
<gene>
    <name evidence="10" type="ORF">QBC37DRAFT_452428</name>
</gene>
<evidence type="ECO:0000256" key="5">
    <source>
        <dbReference type="ARBA" id="ARBA00023136"/>
    </source>
</evidence>
<keyword evidence="2" id="KW-0812">Transmembrane</keyword>
<dbReference type="GO" id="GO:0005886">
    <property type="term" value="C:plasma membrane"/>
    <property type="evidence" value="ECO:0007669"/>
    <property type="project" value="TreeGrafter"/>
</dbReference>
<dbReference type="InterPro" id="IPR051836">
    <property type="entry name" value="Kremen_rcpt"/>
</dbReference>
<organism evidence="10 11">
    <name type="scientific">Rhypophila decipiens</name>
    <dbReference type="NCBI Taxonomy" id="261697"/>
    <lineage>
        <taxon>Eukaryota</taxon>
        <taxon>Fungi</taxon>
        <taxon>Dikarya</taxon>
        <taxon>Ascomycota</taxon>
        <taxon>Pezizomycotina</taxon>
        <taxon>Sordariomycetes</taxon>
        <taxon>Sordariomycetidae</taxon>
        <taxon>Sordariales</taxon>
        <taxon>Naviculisporaceae</taxon>
        <taxon>Rhypophila</taxon>
    </lineage>
</organism>
<dbReference type="PANTHER" id="PTHR24269">
    <property type="entry name" value="KREMEN PROTEIN"/>
    <property type="match status" value="1"/>
</dbReference>
<dbReference type="EMBL" id="MU858239">
    <property type="protein sequence ID" value="KAK4208538.1"/>
    <property type="molecule type" value="Genomic_DNA"/>
</dbReference>
<feature type="region of interest" description="Disordered" evidence="7">
    <location>
        <begin position="386"/>
        <end position="405"/>
    </location>
</feature>
<reference evidence="10" key="1">
    <citation type="journal article" date="2023" name="Mol. Phylogenet. Evol.">
        <title>Genome-scale phylogeny and comparative genomics of the fungal order Sordariales.</title>
        <authorList>
            <person name="Hensen N."/>
            <person name="Bonometti L."/>
            <person name="Westerberg I."/>
            <person name="Brannstrom I.O."/>
            <person name="Guillou S."/>
            <person name="Cros-Aarteil S."/>
            <person name="Calhoun S."/>
            <person name="Haridas S."/>
            <person name="Kuo A."/>
            <person name="Mondo S."/>
            <person name="Pangilinan J."/>
            <person name="Riley R."/>
            <person name="LaButti K."/>
            <person name="Andreopoulos B."/>
            <person name="Lipzen A."/>
            <person name="Chen C."/>
            <person name="Yan M."/>
            <person name="Daum C."/>
            <person name="Ng V."/>
            <person name="Clum A."/>
            <person name="Steindorff A."/>
            <person name="Ohm R.A."/>
            <person name="Martin F."/>
            <person name="Silar P."/>
            <person name="Natvig D.O."/>
            <person name="Lalanne C."/>
            <person name="Gautier V."/>
            <person name="Ament-Velasquez S.L."/>
            <person name="Kruys A."/>
            <person name="Hutchinson M.I."/>
            <person name="Powell A.J."/>
            <person name="Barry K."/>
            <person name="Miller A.N."/>
            <person name="Grigoriev I.V."/>
            <person name="Debuchy R."/>
            <person name="Gladieux P."/>
            <person name="Hiltunen Thoren M."/>
            <person name="Johannesson H."/>
        </authorList>
    </citation>
    <scope>NUCLEOTIDE SEQUENCE</scope>
    <source>
        <strain evidence="10">PSN293</strain>
    </source>
</reference>
<dbReference type="InterPro" id="IPR002889">
    <property type="entry name" value="WSC_carb-bd"/>
</dbReference>